<evidence type="ECO:0000313" key="1">
    <source>
        <dbReference type="EMBL" id="CAE8646285.1"/>
    </source>
</evidence>
<proteinExistence type="predicted"/>
<dbReference type="AlphaFoldDB" id="A0A813I6S9"/>
<reference evidence="1" key="1">
    <citation type="submission" date="2021-02" db="EMBL/GenBank/DDBJ databases">
        <authorList>
            <person name="Dougan E. K."/>
            <person name="Rhodes N."/>
            <person name="Thang M."/>
            <person name="Chan C."/>
        </authorList>
    </citation>
    <scope>NUCLEOTIDE SEQUENCE</scope>
</reference>
<dbReference type="Proteomes" id="UP000626109">
    <property type="component" value="Unassembled WGS sequence"/>
</dbReference>
<dbReference type="Gene3D" id="3.50.50.60">
    <property type="entry name" value="FAD/NAD(P)-binding domain"/>
    <property type="match status" value="1"/>
</dbReference>
<accession>A0A813I6S9</accession>
<evidence type="ECO:0000313" key="2">
    <source>
        <dbReference type="Proteomes" id="UP000626109"/>
    </source>
</evidence>
<sequence length="125" mass="13378">MFGAPLPERRLESTVALVTIASALAAAAFRETICDAIRSFLGLDSRVPRLKPLRSGRRIKVAILGGGIGGSAVAVWLRDLLGDEQVELVMFQNSPVGGRCQVIELDGQHYEAGAAIVSEMNVLFQ</sequence>
<dbReference type="InterPro" id="IPR017046">
    <property type="entry name" value="Prenylcysteine_Oxase1"/>
</dbReference>
<feature type="non-terminal residue" evidence="1">
    <location>
        <position position="1"/>
    </location>
</feature>
<dbReference type="GO" id="GO:0001735">
    <property type="term" value="F:prenylcysteine oxidase activity"/>
    <property type="evidence" value="ECO:0007669"/>
    <property type="project" value="InterPro"/>
</dbReference>
<protein>
    <recommendedName>
        <fullName evidence="3">Prenylcysteine lyase domain-containing protein</fullName>
    </recommendedName>
</protein>
<dbReference type="GO" id="GO:0030327">
    <property type="term" value="P:prenylated protein catabolic process"/>
    <property type="evidence" value="ECO:0007669"/>
    <property type="project" value="TreeGrafter"/>
</dbReference>
<gene>
    <name evidence="1" type="ORF">PGLA2088_LOCUS4672</name>
</gene>
<name>A0A813I6S9_POLGL</name>
<dbReference type="SUPFAM" id="SSF51905">
    <property type="entry name" value="FAD/NAD(P)-binding domain"/>
    <property type="match status" value="1"/>
</dbReference>
<dbReference type="PANTHER" id="PTHR15944">
    <property type="entry name" value="FARNESYLCYSTEINE LYASE"/>
    <property type="match status" value="1"/>
</dbReference>
<dbReference type="EMBL" id="CAJNNW010004290">
    <property type="protein sequence ID" value="CAE8646285.1"/>
    <property type="molecule type" value="Genomic_DNA"/>
</dbReference>
<dbReference type="Pfam" id="PF13450">
    <property type="entry name" value="NAD_binding_8"/>
    <property type="match status" value="1"/>
</dbReference>
<comment type="caution">
    <text evidence="1">The sequence shown here is derived from an EMBL/GenBank/DDBJ whole genome shotgun (WGS) entry which is preliminary data.</text>
</comment>
<organism evidence="1 2">
    <name type="scientific">Polarella glacialis</name>
    <name type="common">Dinoflagellate</name>
    <dbReference type="NCBI Taxonomy" id="89957"/>
    <lineage>
        <taxon>Eukaryota</taxon>
        <taxon>Sar</taxon>
        <taxon>Alveolata</taxon>
        <taxon>Dinophyceae</taxon>
        <taxon>Suessiales</taxon>
        <taxon>Suessiaceae</taxon>
        <taxon>Polarella</taxon>
    </lineage>
</organism>
<dbReference type="PANTHER" id="PTHR15944:SF0">
    <property type="entry name" value="PRENYLCYSTEINE LYASE DOMAIN-CONTAINING PROTEIN"/>
    <property type="match status" value="1"/>
</dbReference>
<evidence type="ECO:0008006" key="3">
    <source>
        <dbReference type="Google" id="ProtNLM"/>
    </source>
</evidence>
<dbReference type="InterPro" id="IPR036188">
    <property type="entry name" value="FAD/NAD-bd_sf"/>
</dbReference>